<evidence type="ECO:0000313" key="6">
    <source>
        <dbReference type="Proteomes" id="UP001595904"/>
    </source>
</evidence>
<proteinExistence type="predicted"/>
<comment type="caution">
    <text evidence="5">The sequence shown here is derived from an EMBL/GenBank/DDBJ whole genome shotgun (WGS) entry which is preliminary data.</text>
</comment>
<evidence type="ECO:0000256" key="1">
    <source>
        <dbReference type="SAM" id="Coils"/>
    </source>
</evidence>
<keyword evidence="6" id="KW-1185">Reference proteome</keyword>
<evidence type="ECO:0000256" key="2">
    <source>
        <dbReference type="SAM" id="Phobius"/>
    </source>
</evidence>
<feature type="coiled-coil region" evidence="1">
    <location>
        <begin position="118"/>
        <end position="152"/>
    </location>
</feature>
<keyword evidence="1" id="KW-0175">Coiled coil</keyword>
<dbReference type="InterPro" id="IPR023408">
    <property type="entry name" value="MscS_beta-dom_sf"/>
</dbReference>
<feature type="transmembrane region" description="Helical" evidence="2">
    <location>
        <begin position="353"/>
        <end position="375"/>
    </location>
</feature>
<evidence type="ECO:0000259" key="4">
    <source>
        <dbReference type="Pfam" id="PF00924"/>
    </source>
</evidence>
<protein>
    <submittedName>
        <fullName evidence="5">Mechanosensitive ion channel domain-containing protein</fullName>
    </submittedName>
</protein>
<organism evidence="5 6">
    <name type="scientific">Steroidobacter flavus</name>
    <dbReference type="NCBI Taxonomy" id="1842136"/>
    <lineage>
        <taxon>Bacteria</taxon>
        <taxon>Pseudomonadati</taxon>
        <taxon>Pseudomonadota</taxon>
        <taxon>Gammaproteobacteria</taxon>
        <taxon>Steroidobacterales</taxon>
        <taxon>Steroidobacteraceae</taxon>
        <taxon>Steroidobacter</taxon>
    </lineage>
</organism>
<dbReference type="EMBL" id="JBHSDU010000001">
    <property type="protein sequence ID" value="MFC4308027.1"/>
    <property type="molecule type" value="Genomic_DNA"/>
</dbReference>
<keyword evidence="3" id="KW-0732">Signal</keyword>
<reference evidence="6" key="1">
    <citation type="journal article" date="2019" name="Int. J. Syst. Evol. Microbiol.">
        <title>The Global Catalogue of Microorganisms (GCM) 10K type strain sequencing project: providing services to taxonomists for standard genome sequencing and annotation.</title>
        <authorList>
            <consortium name="The Broad Institute Genomics Platform"/>
            <consortium name="The Broad Institute Genome Sequencing Center for Infectious Disease"/>
            <person name="Wu L."/>
            <person name="Ma J."/>
        </authorList>
    </citation>
    <scope>NUCLEOTIDE SEQUENCE [LARGE SCALE GENOMIC DNA]</scope>
    <source>
        <strain evidence="6">CGMCC 1.10759</strain>
    </source>
</reference>
<keyword evidence="2" id="KW-0472">Membrane</keyword>
<feature type="domain" description="Mechanosensitive ion channel MscS" evidence="4">
    <location>
        <begin position="443"/>
        <end position="486"/>
    </location>
</feature>
<evidence type="ECO:0000313" key="5">
    <source>
        <dbReference type="EMBL" id="MFC4308027.1"/>
    </source>
</evidence>
<dbReference type="Gene3D" id="2.30.30.60">
    <property type="match status" value="1"/>
</dbReference>
<keyword evidence="2" id="KW-1133">Transmembrane helix</keyword>
<dbReference type="PANTHER" id="PTHR30566">
    <property type="entry name" value="YNAI-RELATED MECHANOSENSITIVE ION CHANNEL"/>
    <property type="match status" value="1"/>
</dbReference>
<dbReference type="Pfam" id="PF00924">
    <property type="entry name" value="MS_channel_2nd"/>
    <property type="match status" value="1"/>
</dbReference>
<feature type="transmembrane region" description="Helical" evidence="2">
    <location>
        <begin position="396"/>
        <end position="416"/>
    </location>
</feature>
<dbReference type="Proteomes" id="UP001595904">
    <property type="component" value="Unassembled WGS sequence"/>
</dbReference>
<accession>A0ABV8SM52</accession>
<dbReference type="PANTHER" id="PTHR30566:SF5">
    <property type="entry name" value="MECHANOSENSITIVE ION CHANNEL PROTEIN 1, MITOCHONDRIAL-RELATED"/>
    <property type="match status" value="1"/>
</dbReference>
<gene>
    <name evidence="5" type="ORF">ACFPN2_02935</name>
</gene>
<feature type="signal peptide" evidence="3">
    <location>
        <begin position="1"/>
        <end position="21"/>
    </location>
</feature>
<feature type="chain" id="PRO_5045534697" evidence="3">
    <location>
        <begin position="22"/>
        <end position="628"/>
    </location>
</feature>
<sequence length="628" mass="68244">MLAKIALLAALTLPFGVAAQAAEQAPAKAAVDPVAQRAVMTGEQVVQILDETVDWYRTLGTQQQAATQPSDLLILYANRQTADKVMALAFEIARANAELISSEAGAKQEQQEASTPEAQSLTRLKQKLEQHRTELQEEIEAVRRQVAAASNKGELQTKLSVLQGELELVNARRNLFSNMTQYVSENTGANALKAHIDAIAASIPASIGPVTTTTTTAPAAGATSVTSAVSTSLSQFGIWDLTATVLRLSAKARTIETIDRRTEELQGVFTEIREKPLEQLKALTARGDELAAEAEQDSSKLKYVRDQYDTIAWLFQQTSSIVTPLSKAEVLLTQYRNNLNNWRDATQRQYRDAWRALGIRLAIFAGLLALVFTAAELYRRAVFRYVQDIRRRSRLLLLRKILLWSLVVAIAAATFATELGSLATFAGLITAGLAVAMQSVLVSVVGYFFLIGKYGIRVGDRVQVGSVTGEVIDLGLVRLHLMELSGQDGAMSPTGRVVAFANSIIFQASGGLFKQIPGINLAWHEITVRLPSGADAAALKTKLIEAVSSGLKDYRDDILRQTQEIQRTAQVHGSTDAQPQVQLRFSAEGVDAIVRYPVELLHAAEIDERVSREVLNVISSEPSASPAA</sequence>
<name>A0ABV8SM52_9GAMM</name>
<feature type="transmembrane region" description="Helical" evidence="2">
    <location>
        <begin position="422"/>
        <end position="451"/>
    </location>
</feature>
<dbReference type="RefSeq" id="WP_380594806.1">
    <property type="nucleotide sequence ID" value="NZ_JBHSDU010000001.1"/>
</dbReference>
<keyword evidence="2" id="KW-0812">Transmembrane</keyword>
<dbReference type="InterPro" id="IPR006685">
    <property type="entry name" value="MscS_channel_2nd"/>
</dbReference>
<evidence type="ECO:0000256" key="3">
    <source>
        <dbReference type="SAM" id="SignalP"/>
    </source>
</evidence>